<dbReference type="GO" id="GO:0005525">
    <property type="term" value="F:GTP binding"/>
    <property type="evidence" value="ECO:0007669"/>
    <property type="project" value="UniProtKB-KW"/>
</dbReference>
<comment type="function">
    <text evidence="16">Probable transporter of a GTP-driven Fe(2+) uptake system.</text>
</comment>
<dbReference type="FunFam" id="3.40.50.300:FF:000426">
    <property type="entry name" value="Ferrous iron transport protein B"/>
    <property type="match status" value="1"/>
</dbReference>
<dbReference type="Pfam" id="PF02421">
    <property type="entry name" value="FeoB_N"/>
    <property type="match status" value="1"/>
</dbReference>
<name>A0A066ZXW4_HYDMR</name>
<feature type="transmembrane region" description="Helical" evidence="16">
    <location>
        <begin position="460"/>
        <end position="480"/>
    </location>
</feature>
<keyword evidence="9 16" id="KW-0408">Iron</keyword>
<dbReference type="PANTHER" id="PTHR43185:SF1">
    <property type="entry name" value="FE(2+) TRANSPORTER FEOB"/>
    <property type="match status" value="1"/>
</dbReference>
<keyword evidence="4 16" id="KW-0410">Iron transport</keyword>
<feature type="binding site" evidence="14">
    <location>
        <begin position="69"/>
        <end position="72"/>
    </location>
    <ligand>
        <name>GTP</name>
        <dbReference type="ChEBI" id="CHEBI:37565"/>
        <label>1</label>
    </ligand>
</feature>
<dbReference type="Pfam" id="PF07664">
    <property type="entry name" value="FeoB_C"/>
    <property type="match status" value="1"/>
</dbReference>
<dbReference type="InterPro" id="IPR027417">
    <property type="entry name" value="P-loop_NTPase"/>
</dbReference>
<organism evidence="18 19">
    <name type="scientific">Hydrogenovibrio marinus</name>
    <dbReference type="NCBI Taxonomy" id="28885"/>
    <lineage>
        <taxon>Bacteria</taxon>
        <taxon>Pseudomonadati</taxon>
        <taxon>Pseudomonadota</taxon>
        <taxon>Gammaproteobacteria</taxon>
        <taxon>Thiotrichales</taxon>
        <taxon>Piscirickettsiaceae</taxon>
        <taxon>Hydrogenovibrio</taxon>
    </lineage>
</organism>
<evidence type="ECO:0000256" key="12">
    <source>
        <dbReference type="ARBA" id="ARBA00023136"/>
    </source>
</evidence>
<dbReference type="Pfam" id="PF07670">
    <property type="entry name" value="Gate"/>
    <property type="match status" value="2"/>
</dbReference>
<dbReference type="NCBIfam" id="TIGR00231">
    <property type="entry name" value="small_GTP"/>
    <property type="match status" value="1"/>
</dbReference>
<dbReference type="InterPro" id="IPR030389">
    <property type="entry name" value="G_FEOB_dom"/>
</dbReference>
<proteinExistence type="inferred from homology"/>
<evidence type="ECO:0000256" key="9">
    <source>
        <dbReference type="ARBA" id="ARBA00023004"/>
    </source>
</evidence>
<evidence type="ECO:0000256" key="5">
    <source>
        <dbReference type="ARBA" id="ARBA00022519"/>
    </source>
</evidence>
<dbReference type="GO" id="GO:0046872">
    <property type="term" value="F:metal ion binding"/>
    <property type="evidence" value="ECO:0007669"/>
    <property type="project" value="UniProtKB-KW"/>
</dbReference>
<dbReference type="STRING" id="28885.EI16_01205"/>
<dbReference type="PROSITE" id="PS51711">
    <property type="entry name" value="G_FEOB"/>
    <property type="match status" value="1"/>
</dbReference>
<sequence length="774" mass="85711">MTVTDLPIANVAKNYQHQIALIGNPNCGKTTLFNRLTGSQQTTGNWPGVTVEQKNGQFAIGSEKYKLIDLPGVYSLENSSRSGLDEKIARNFLQCQPAELILNIVDATSIERQLFLTAQLLHMGLPVVVVLNRMDMLHERHLSIDIDTLSEKLGCPVIPISAYFNQGVDELKEQIPELLNKRSNLHFDLPDMLHECVHDIRNLQPHTNESCWKTLQTLLKPEQAPLELRSYAMASKRKLEEHYEEDLAIVATDLYFQFAHDATHASLTHTDQFTRNTTDILDKWALHPVLGMPIFLTVMYLVFALSITLGNAFLDFFDQGAQAIFVDGPTHLLQAISTPEWLITLLATGIGGGIQVVATFIPVIGALFLLLSILEETGYMQRAALIMDRSMRRVGLSGQAFIPLVIGFGCNIPGVMASRVLPDERDRIMTVMMTPFMSCSARLTVYVLFATAFFSDHATLLVFSLYLVGIVAAVLTALVLKKTLLPGEAPSLLMELPIYHKPAFINVVLNSRNKLRGFITDAGKVIIVVVLLINFFNSLGTDWTFGHENQNNSVLSEVAKVTTPVFEPLGVTEDNWPATVGLITGILAKEVVVGSLDALYQSKEENKSTEDSYDFIGAMKGAFATIPANITGIFTNLDDPLGLEALKHVENTQEAAQELDVNVSTLQKMHQHFGGEVAAYAYLLLILLYFPCVATVGAIKKELGWKWAIMSGSWSLFLGYTVAVSFYQIMTFMEHPQYSLAWLSAIALAFIGLYLTLKRIGMQKTAPTKKVAQH</sequence>
<feature type="binding site" evidence="15">
    <location>
        <position position="34"/>
    </location>
    <ligand>
        <name>Mg(2+)</name>
        <dbReference type="ChEBI" id="CHEBI:18420"/>
        <label>2</label>
    </ligand>
</feature>
<keyword evidence="7 14" id="KW-0547">Nucleotide-binding</keyword>
<keyword evidence="15" id="KW-0460">Magnesium</keyword>
<evidence type="ECO:0000256" key="11">
    <source>
        <dbReference type="ARBA" id="ARBA00023134"/>
    </source>
</evidence>
<feature type="binding site" evidence="14">
    <location>
        <begin position="48"/>
        <end position="52"/>
    </location>
    <ligand>
        <name>GTP</name>
        <dbReference type="ChEBI" id="CHEBI:37565"/>
        <label>1</label>
    </ligand>
</feature>
<evidence type="ECO:0000313" key="19">
    <source>
        <dbReference type="Proteomes" id="UP000027341"/>
    </source>
</evidence>
<dbReference type="NCBIfam" id="NF007105">
    <property type="entry name" value="PRK09554.1"/>
    <property type="match status" value="1"/>
</dbReference>
<evidence type="ECO:0000256" key="8">
    <source>
        <dbReference type="ARBA" id="ARBA00022989"/>
    </source>
</evidence>
<dbReference type="InterPro" id="IPR011640">
    <property type="entry name" value="Fe2_transport_prot_B_C"/>
</dbReference>
<dbReference type="InterPro" id="IPR006073">
    <property type="entry name" value="GTP-bd"/>
</dbReference>
<gene>
    <name evidence="18" type="ORF">EI16_01205</name>
</gene>
<evidence type="ECO:0000256" key="16">
    <source>
        <dbReference type="RuleBase" id="RU362098"/>
    </source>
</evidence>
<keyword evidence="19" id="KW-1185">Reference proteome</keyword>
<evidence type="ECO:0000256" key="6">
    <source>
        <dbReference type="ARBA" id="ARBA00022692"/>
    </source>
</evidence>
<keyword evidence="11 14" id="KW-0342">GTP-binding</keyword>
<feature type="transmembrane region" description="Helical" evidence="16">
    <location>
        <begin position="739"/>
        <end position="757"/>
    </location>
</feature>
<evidence type="ECO:0000256" key="14">
    <source>
        <dbReference type="PIRSR" id="PIRSR603373-1"/>
    </source>
</evidence>
<keyword evidence="12 16" id="KW-0472">Membrane</keyword>
<protein>
    <recommendedName>
        <fullName evidence="13 16">Ferrous iron transport protein B</fullName>
    </recommendedName>
</protein>
<keyword evidence="3" id="KW-1003">Cell membrane</keyword>
<dbReference type="NCBIfam" id="TIGR00437">
    <property type="entry name" value="feoB"/>
    <property type="match status" value="1"/>
</dbReference>
<feature type="binding site" evidence="15">
    <location>
        <position position="38"/>
    </location>
    <ligand>
        <name>Mg(2+)</name>
        <dbReference type="ChEBI" id="CHEBI:18420"/>
        <label>2</label>
    </ligand>
</feature>
<dbReference type="RefSeq" id="WP_051622943.1">
    <property type="nucleotide sequence ID" value="NZ_AP020335.1"/>
</dbReference>
<dbReference type="Gene3D" id="3.40.50.300">
    <property type="entry name" value="P-loop containing nucleotide triphosphate hydrolases"/>
    <property type="match status" value="1"/>
</dbReference>
<evidence type="ECO:0000256" key="4">
    <source>
        <dbReference type="ARBA" id="ARBA00022496"/>
    </source>
</evidence>
<keyword evidence="15" id="KW-0479">Metal-binding</keyword>
<feature type="binding site" evidence="14">
    <location>
        <begin position="132"/>
        <end position="135"/>
    </location>
    <ligand>
        <name>GTP</name>
        <dbReference type="ChEBI" id="CHEBI:37565"/>
        <label>1</label>
    </ligand>
</feature>
<feature type="domain" description="FeoB-type G" evidence="17">
    <location>
        <begin position="16"/>
        <end position="181"/>
    </location>
</feature>
<dbReference type="GO" id="GO:0005886">
    <property type="term" value="C:plasma membrane"/>
    <property type="evidence" value="ECO:0007669"/>
    <property type="project" value="UniProtKB-SubCell"/>
</dbReference>
<dbReference type="InterPro" id="IPR011642">
    <property type="entry name" value="Gate_dom"/>
</dbReference>
<dbReference type="InterPro" id="IPR003373">
    <property type="entry name" value="Fe2_transport_prot-B"/>
</dbReference>
<evidence type="ECO:0000259" key="17">
    <source>
        <dbReference type="PROSITE" id="PS51711"/>
    </source>
</evidence>
<keyword evidence="5" id="KW-0997">Cell inner membrane</keyword>
<evidence type="ECO:0000256" key="15">
    <source>
        <dbReference type="PIRSR" id="PIRSR603373-2"/>
    </source>
</evidence>
<evidence type="ECO:0000313" key="18">
    <source>
        <dbReference type="EMBL" id="KDN94960.1"/>
    </source>
</evidence>
<comment type="subcellular location">
    <subcellularLocation>
        <location evidence="1 16">Cell inner membrane</location>
        <topology evidence="1 16">Multi-pass membrane protein</topology>
    </subcellularLocation>
</comment>
<dbReference type="EMBL" id="JMIU01000001">
    <property type="protein sequence ID" value="KDN94960.1"/>
    <property type="molecule type" value="Genomic_DNA"/>
</dbReference>
<accession>A0A066ZXW4</accession>
<keyword evidence="8 16" id="KW-1133">Transmembrane helix</keyword>
<feature type="transmembrane region" description="Helical" evidence="16">
    <location>
        <begin position="518"/>
        <end position="536"/>
    </location>
</feature>
<feature type="transmembrane region" description="Helical" evidence="16">
    <location>
        <begin position="394"/>
        <end position="416"/>
    </location>
</feature>
<keyword evidence="10" id="KW-0406">Ion transport</keyword>
<feature type="transmembrane region" description="Helical" evidence="16">
    <location>
        <begin position="428"/>
        <end position="454"/>
    </location>
</feature>
<feature type="transmembrane region" description="Helical" evidence="16">
    <location>
        <begin position="711"/>
        <end position="733"/>
    </location>
</feature>
<comment type="caution">
    <text evidence="18">The sequence shown here is derived from an EMBL/GenBank/DDBJ whole genome shotgun (WGS) entry which is preliminary data.</text>
</comment>
<keyword evidence="6 16" id="KW-0812">Transmembrane</keyword>
<reference evidence="18 19" key="1">
    <citation type="submission" date="2014-04" db="EMBL/GenBank/DDBJ databases">
        <title>Draft genome sequence of Hydrogenovibrio marinus MH-110, a model organism for aerobic H2 metabolism.</title>
        <authorList>
            <person name="Cha H.J."/>
            <person name="Jo B.H."/>
            <person name="Hwang B.H."/>
        </authorList>
    </citation>
    <scope>NUCLEOTIDE SEQUENCE [LARGE SCALE GENOMIC DNA]</scope>
    <source>
        <strain evidence="18 19">MH-110</strain>
    </source>
</reference>
<feature type="binding site" evidence="15">
    <location>
        <position position="37"/>
    </location>
    <ligand>
        <name>Mg(2+)</name>
        <dbReference type="ChEBI" id="CHEBI:18420"/>
        <label>2</label>
    </ligand>
</feature>
<evidence type="ECO:0000256" key="10">
    <source>
        <dbReference type="ARBA" id="ARBA00023065"/>
    </source>
</evidence>
<dbReference type="SUPFAM" id="SSF52540">
    <property type="entry name" value="P-loop containing nucleoside triphosphate hydrolases"/>
    <property type="match status" value="1"/>
</dbReference>
<feature type="transmembrane region" description="Helical" evidence="16">
    <location>
        <begin position="679"/>
        <end position="699"/>
    </location>
</feature>
<dbReference type="SMR" id="A0A066ZXW4"/>
<dbReference type="CDD" id="cd01879">
    <property type="entry name" value="FeoB"/>
    <property type="match status" value="1"/>
</dbReference>
<evidence type="ECO:0000256" key="13">
    <source>
        <dbReference type="NCBIfam" id="TIGR00437"/>
    </source>
</evidence>
<dbReference type="InterPro" id="IPR005225">
    <property type="entry name" value="Small_GTP-bd"/>
</dbReference>
<dbReference type="Proteomes" id="UP000027341">
    <property type="component" value="Unassembled WGS sequence"/>
</dbReference>
<evidence type="ECO:0000256" key="1">
    <source>
        <dbReference type="ARBA" id="ARBA00004429"/>
    </source>
</evidence>
<dbReference type="PRINTS" id="PR00326">
    <property type="entry name" value="GTP1OBG"/>
</dbReference>
<dbReference type="AlphaFoldDB" id="A0A066ZXW4"/>
<comment type="similarity">
    <text evidence="16">Belongs to the TRAFAC class TrmE-Era-EngA-EngB-Septin-like GTPase superfamily. FeoB GTPase (TC 9.A.8) family.</text>
</comment>
<dbReference type="InterPro" id="IPR050860">
    <property type="entry name" value="FeoB_GTPase"/>
</dbReference>
<evidence type="ECO:0000256" key="2">
    <source>
        <dbReference type="ARBA" id="ARBA00022448"/>
    </source>
</evidence>
<dbReference type="GO" id="GO:0015093">
    <property type="term" value="F:ferrous iron transmembrane transporter activity"/>
    <property type="evidence" value="ECO:0007669"/>
    <property type="project" value="UniProtKB-UniRule"/>
</dbReference>
<evidence type="ECO:0000256" key="3">
    <source>
        <dbReference type="ARBA" id="ARBA00022475"/>
    </source>
</evidence>
<feature type="binding site" evidence="14">
    <location>
        <begin position="23"/>
        <end position="30"/>
    </location>
    <ligand>
        <name>GTP</name>
        <dbReference type="ChEBI" id="CHEBI:37565"/>
        <label>1</label>
    </ligand>
</feature>
<feature type="transmembrane region" description="Helical" evidence="16">
    <location>
        <begin position="290"/>
        <end position="314"/>
    </location>
</feature>
<keyword evidence="2 16" id="KW-0813">Transport</keyword>
<evidence type="ECO:0000256" key="7">
    <source>
        <dbReference type="ARBA" id="ARBA00022741"/>
    </source>
</evidence>
<dbReference type="PANTHER" id="PTHR43185">
    <property type="entry name" value="FERROUS IRON TRANSPORT PROTEIN B"/>
    <property type="match status" value="1"/>
</dbReference>
<feature type="transmembrane region" description="Helical" evidence="16">
    <location>
        <begin position="341"/>
        <end position="374"/>
    </location>
</feature>